<evidence type="ECO:0000313" key="2">
    <source>
        <dbReference type="Proteomes" id="UP000078396"/>
    </source>
</evidence>
<accession>A0A178LHJ3</accession>
<gene>
    <name evidence="1" type="ORF">A4X20_09500</name>
</gene>
<dbReference type="Gene3D" id="2.60.120.620">
    <property type="entry name" value="q2cbj1_9rhob like domain"/>
    <property type="match status" value="1"/>
</dbReference>
<dbReference type="EMBL" id="LWCS01000065">
    <property type="protein sequence ID" value="OAN30205.1"/>
    <property type="molecule type" value="Genomic_DNA"/>
</dbReference>
<dbReference type="AlphaFoldDB" id="A0A178LHJ3"/>
<evidence type="ECO:0000313" key="1">
    <source>
        <dbReference type="EMBL" id="OAN30205.1"/>
    </source>
</evidence>
<protein>
    <submittedName>
        <fullName evidence="1">Mitomycin antibiotics/polyketide fumonisin biosynthesis protein</fullName>
    </submittedName>
</protein>
<dbReference type="STRING" id="912594.AWC12_07580"/>
<reference evidence="1 2" key="1">
    <citation type="submission" date="2016-04" db="EMBL/GenBank/DDBJ databases">
        <title>Draft Genome Sequences of Staphylococcus capitis Strain H36, S. capitis Strain H65, S. cohnii Strain H62, S. hominis Strain H69, Mycobacterium iranicum Strain H39, Plantibacter sp. Strain H53, Pseudomonas oryzihabitans Strain H72, and Microbacterium sp. Strain H83, isolated from residential settings.</title>
        <authorList>
            <person name="Lymperopoulou D."/>
            <person name="Adams R.I."/>
            <person name="Lindow S."/>
            <person name="Coil D.A."/>
            <person name="Jospin G."/>
            <person name="Eisen J.A."/>
        </authorList>
    </citation>
    <scope>NUCLEOTIDE SEQUENCE [LARGE SCALE GENOMIC DNA]</scope>
    <source>
        <strain evidence="1 2">H39</strain>
    </source>
</reference>
<proteinExistence type="predicted"/>
<dbReference type="OrthoDB" id="9798771at2"/>
<organism evidence="1 2">
    <name type="scientific">Mycolicibacterium iranicum</name>
    <name type="common">Mycobacterium iranicum</name>
    <dbReference type="NCBI Taxonomy" id="912594"/>
    <lineage>
        <taxon>Bacteria</taxon>
        <taxon>Bacillati</taxon>
        <taxon>Actinomycetota</taxon>
        <taxon>Actinomycetes</taxon>
        <taxon>Mycobacteriales</taxon>
        <taxon>Mycobacteriaceae</taxon>
        <taxon>Mycolicibacterium</taxon>
    </lineage>
</organism>
<name>A0A178LHJ3_MYCIR</name>
<sequence length="233" mass="24892">MVDVGAFVGDGFVKIPGAAPRGVADAARALLWKRMEASPDDPATWTQPVVWTADMTGEGPLGEIACSTMLFEALDKICGDGGWVPRGSLGNIPVRFPVEPAADDRGWHIDLNTQLPDGTWVVSRRPQTLLLLTLLSEVTPADAPTRVRAGSHRRVAAALGDRTYEAVEAGALVDRVSVDCPVRYATGVPGDMYVLHPFTVHAADEHRGSTPRFMAQAPIMLADPARFMTPGVA</sequence>
<dbReference type="Proteomes" id="UP000078396">
    <property type="component" value="Unassembled WGS sequence"/>
</dbReference>
<dbReference type="RefSeq" id="WP_064284880.1">
    <property type="nucleotide sequence ID" value="NZ_LWCS01000065.1"/>
</dbReference>
<dbReference type="SUPFAM" id="SSF51197">
    <property type="entry name" value="Clavaminate synthase-like"/>
    <property type="match status" value="1"/>
</dbReference>
<comment type="caution">
    <text evidence="1">The sequence shown here is derived from an EMBL/GenBank/DDBJ whole genome shotgun (WGS) entry which is preliminary data.</text>
</comment>